<dbReference type="Pfam" id="PF13516">
    <property type="entry name" value="LRR_6"/>
    <property type="match status" value="2"/>
</dbReference>
<feature type="compositionally biased region" description="Gly residues" evidence="9">
    <location>
        <begin position="109"/>
        <end position="122"/>
    </location>
</feature>
<evidence type="ECO:0000256" key="5">
    <source>
        <dbReference type="ARBA" id="ARBA00022614"/>
    </source>
</evidence>
<dbReference type="InterPro" id="IPR032675">
    <property type="entry name" value="LRR_dom_sf"/>
</dbReference>
<feature type="compositionally biased region" description="Low complexity" evidence="9">
    <location>
        <begin position="82"/>
        <end position="91"/>
    </location>
</feature>
<dbReference type="FunFam" id="3.80.10.10:FF:000119">
    <property type="entry name" value="Leucine-rich repeat-containing 14 isoform b"/>
    <property type="match status" value="1"/>
</dbReference>
<dbReference type="PANTHER" id="PTHR14224:SF9">
    <property type="entry name" value="LEUCINE-RICH REPEAT-CONTAINING PROTEIN 14"/>
    <property type="match status" value="1"/>
</dbReference>
<dbReference type="Gene3D" id="3.80.10.10">
    <property type="entry name" value="Ribonuclease Inhibitor"/>
    <property type="match status" value="1"/>
</dbReference>
<protein>
    <recommendedName>
        <fullName evidence="3">Leucine-rich repeat-containing protein 14</fullName>
    </recommendedName>
</protein>
<evidence type="ECO:0000256" key="1">
    <source>
        <dbReference type="ARBA" id="ARBA00004496"/>
    </source>
</evidence>
<dbReference type="InterPro" id="IPR001611">
    <property type="entry name" value="Leu-rich_rpt"/>
</dbReference>
<evidence type="ECO:0000256" key="6">
    <source>
        <dbReference type="ARBA" id="ARBA00022737"/>
    </source>
</evidence>
<comment type="function">
    <text evidence="7">Negatively regulates Toll-like receptor-mediated NF-kappa-B signaling by disrupting IKK core complex formation through interaction with IKBKB.</text>
</comment>
<reference evidence="10 11" key="1">
    <citation type="submission" date="2013-03" db="EMBL/GenBank/DDBJ databases">
        <authorList>
            <person name="Warren W."/>
            <person name="Wilson R.K."/>
        </authorList>
    </citation>
    <scope>NUCLEOTIDE SEQUENCE</scope>
</reference>
<gene>
    <name evidence="10" type="primary">LRRC14</name>
</gene>
<keyword evidence="5" id="KW-0433">Leucine-rich repeat</keyword>
<feature type="compositionally biased region" description="Gly residues" evidence="9">
    <location>
        <begin position="44"/>
        <end position="58"/>
    </location>
</feature>
<evidence type="ECO:0000256" key="7">
    <source>
        <dbReference type="ARBA" id="ARBA00056349"/>
    </source>
</evidence>
<dbReference type="Ensembl" id="ENSMFAT00000029937.2">
    <property type="protein sequence ID" value="ENSMFAP00000021810.2"/>
    <property type="gene ID" value="ENSMFAG00000035815.2"/>
</dbReference>
<dbReference type="SUPFAM" id="SSF52047">
    <property type="entry name" value="RNI-like"/>
    <property type="match status" value="1"/>
</dbReference>
<keyword evidence="11" id="KW-1185">Reference proteome</keyword>
<proteinExistence type="inferred from homology"/>
<comment type="similarity">
    <text evidence="2">Belongs to the PRAME family. LRRC14 subfamily.</text>
</comment>
<reference evidence="10" key="2">
    <citation type="submission" date="2025-08" db="UniProtKB">
        <authorList>
            <consortium name="Ensembl"/>
        </authorList>
    </citation>
    <scope>IDENTIFICATION</scope>
</reference>
<dbReference type="GeneTree" id="ENSGT01030000234531"/>
<dbReference type="STRING" id="9541.ENSMFAP00000021810"/>
<reference evidence="10" key="3">
    <citation type="submission" date="2025-09" db="UniProtKB">
        <authorList>
            <consortium name="Ensembl"/>
        </authorList>
    </citation>
    <scope>IDENTIFICATION</scope>
</reference>
<dbReference type="PANTHER" id="PTHR14224">
    <property type="entry name" value="SIMILAR TO PREFERENTIALLY EXPRESSED ANTIGEN IN MELANOMA-LIKE 3"/>
    <property type="match status" value="1"/>
</dbReference>
<name>A0A2K5VAS4_MACFA</name>
<dbReference type="VEuPathDB" id="HostDB:ENSMFAG00000035815"/>
<sequence>MRARGRPGRGHRDQAANPPGPGQATNGGADVIAGRRGAVRGAADGLGGAGGGGCGCGTGERRRPGGGRSGAAYVPGPAWPQGGVAAVARGGPAEGGSSCIWEPGAEAGSPGGAIAGREGLGVPGRSERRQALVGDAPGLEEQAPPGTRKSGGTSASRDSRPRGAGRGRLFETQAAEGRRVPRGRREGGASHGGACLPWWPGRLLSCTPVTGARLVCPVRARWPSARPSAMHTLVFLSTRQVLQCQPAACQALPLLPRELFPLLFKVAFMDKKTVVLRELVHTWPFPLLSFQQLLQECAHCSRALLQERPSTESMQAVILGLTARLHTPEPGASTQPLCRKHALRVLDMTGLLDDGVEQDPGTMSMWDCTAAVARTCIAQQQGGATEPGPAPIPVEVRVDLRVNRASYAFLREALRSSVGSPLRLCCRDLRAEDLPMRNTVALLQLLDAGCLRRVDLRFNNLGLRGLSVIIPHVARFQHLASLRLHYVHGDSRQPSVDGEDNFRYFLAQMGRFTCLRELSMGSSLLSGRLDQLLSTLQSPLESLELAFCALLPEDLRFLAQSPHAAHLKKLDLSGNDLSGSQLAPFQGLLQASAATLLHLELTECQLADTQLLATLPILTRCTSLRYLGLYGNPLSMAGLKELLRDSVAQAELRTVVHPFPVDCYEGLPWPPPASVLLEASINEEKFARVEAELHQLLLASGRAHVLWTTDIYGRLAADYFSL</sequence>
<evidence type="ECO:0000256" key="2">
    <source>
        <dbReference type="ARBA" id="ARBA00009552"/>
    </source>
</evidence>
<feature type="compositionally biased region" description="Basic and acidic residues" evidence="9">
    <location>
        <begin position="176"/>
        <end position="188"/>
    </location>
</feature>
<keyword evidence="4" id="KW-0963">Cytoplasm</keyword>
<dbReference type="InterPro" id="IPR050694">
    <property type="entry name" value="LRRC14/PRAME"/>
</dbReference>
<evidence type="ECO:0000313" key="11">
    <source>
        <dbReference type="Proteomes" id="UP000233100"/>
    </source>
</evidence>
<dbReference type="AlphaFoldDB" id="A0A2K5VAS4"/>
<organism evidence="10 11">
    <name type="scientific">Macaca fascicularis</name>
    <name type="common">Crab-eating macaque</name>
    <name type="synonym">Cynomolgus monkey</name>
    <dbReference type="NCBI Taxonomy" id="9541"/>
    <lineage>
        <taxon>Eukaryota</taxon>
        <taxon>Metazoa</taxon>
        <taxon>Chordata</taxon>
        <taxon>Craniata</taxon>
        <taxon>Vertebrata</taxon>
        <taxon>Euteleostomi</taxon>
        <taxon>Mammalia</taxon>
        <taxon>Eutheria</taxon>
        <taxon>Euarchontoglires</taxon>
        <taxon>Primates</taxon>
        <taxon>Haplorrhini</taxon>
        <taxon>Catarrhini</taxon>
        <taxon>Cercopithecidae</taxon>
        <taxon>Cercopithecinae</taxon>
        <taxon>Macaca</taxon>
    </lineage>
</organism>
<accession>A0A2K5VAS4</accession>
<dbReference type="Proteomes" id="UP000233100">
    <property type="component" value="Chromosome 8"/>
</dbReference>
<evidence type="ECO:0000313" key="10">
    <source>
        <dbReference type="Ensembl" id="ENSMFAP00000021810.2"/>
    </source>
</evidence>
<comment type="subunit">
    <text evidence="8">Interacts with IKBKB; disrupts IKBKB-IKBKG interaction preventing I-kappa-B-kinase (IKK) core complex formation and leading to a decrease of IKBKB phosphorylation and NF-kappaB activation. Interacts with CHUK.</text>
</comment>
<dbReference type="Bgee" id="ENSMFAG00000035815">
    <property type="expression patterns" value="Expressed in cerebellum and 13 other cell types or tissues"/>
</dbReference>
<keyword evidence="6" id="KW-0677">Repeat</keyword>
<feature type="region of interest" description="Disordered" evidence="9">
    <location>
        <begin position="1"/>
        <end position="191"/>
    </location>
</feature>
<dbReference type="GO" id="GO:0034122">
    <property type="term" value="P:negative regulation of toll-like receptor signaling pathway"/>
    <property type="evidence" value="ECO:0007669"/>
    <property type="project" value="Ensembl"/>
</dbReference>
<evidence type="ECO:0000256" key="3">
    <source>
        <dbReference type="ARBA" id="ARBA00014228"/>
    </source>
</evidence>
<comment type="subcellular location">
    <subcellularLocation>
        <location evidence="1">Cytoplasm</location>
    </subcellularLocation>
</comment>
<evidence type="ECO:0000256" key="4">
    <source>
        <dbReference type="ARBA" id="ARBA00022490"/>
    </source>
</evidence>
<evidence type="ECO:0000256" key="9">
    <source>
        <dbReference type="SAM" id="MobiDB-lite"/>
    </source>
</evidence>
<dbReference type="GO" id="GO:0005737">
    <property type="term" value="C:cytoplasm"/>
    <property type="evidence" value="ECO:0007669"/>
    <property type="project" value="UniProtKB-SubCell"/>
</dbReference>
<feature type="compositionally biased region" description="Low complexity" evidence="9">
    <location>
        <begin position="27"/>
        <end position="43"/>
    </location>
</feature>
<evidence type="ECO:0000256" key="8">
    <source>
        <dbReference type="ARBA" id="ARBA00063603"/>
    </source>
</evidence>
<dbReference type="GO" id="GO:0019900">
    <property type="term" value="F:kinase binding"/>
    <property type="evidence" value="ECO:0007669"/>
    <property type="project" value="Ensembl"/>
</dbReference>